<dbReference type="GO" id="GO:0045499">
    <property type="term" value="F:chemorepellent activity"/>
    <property type="evidence" value="ECO:0007669"/>
    <property type="project" value="TreeGrafter"/>
</dbReference>
<dbReference type="GO" id="GO:0030335">
    <property type="term" value="P:positive regulation of cell migration"/>
    <property type="evidence" value="ECO:0007669"/>
    <property type="project" value="TreeGrafter"/>
</dbReference>
<dbReference type="Gene3D" id="2.130.10.10">
    <property type="entry name" value="YVTN repeat-like/Quinoprotein amine dehydrogenase"/>
    <property type="match status" value="1"/>
</dbReference>
<accession>A0A4S2M3N1</accession>
<dbReference type="InterPro" id="IPR036352">
    <property type="entry name" value="Semap_dom_sf"/>
</dbReference>
<proteinExistence type="predicted"/>
<dbReference type="GO" id="GO:0071526">
    <property type="term" value="P:semaphorin-plexin signaling pathway"/>
    <property type="evidence" value="ECO:0007669"/>
    <property type="project" value="TreeGrafter"/>
</dbReference>
<dbReference type="STRING" id="147828.A0A4S2M3N1"/>
<dbReference type="PANTHER" id="PTHR11036:SF127">
    <property type="entry name" value="SEMAPHORIN-1A"/>
    <property type="match status" value="1"/>
</dbReference>
<dbReference type="GO" id="GO:0030215">
    <property type="term" value="F:semaphorin receptor binding"/>
    <property type="evidence" value="ECO:0007669"/>
    <property type="project" value="InterPro"/>
</dbReference>
<dbReference type="EMBL" id="SJOL01005034">
    <property type="protein sequence ID" value="TGZ70895.1"/>
    <property type="molecule type" value="Genomic_DNA"/>
</dbReference>
<evidence type="ECO:0000313" key="4">
    <source>
        <dbReference type="Proteomes" id="UP000308267"/>
    </source>
</evidence>
<comment type="caution">
    <text evidence="1">Lacks conserved residue(s) required for the propagation of feature annotation.</text>
</comment>
<evidence type="ECO:0000313" key="3">
    <source>
        <dbReference type="EMBL" id="TGZ70895.1"/>
    </source>
</evidence>
<dbReference type="AlphaFoldDB" id="A0A4S2M3N1"/>
<dbReference type="GO" id="GO:0007411">
    <property type="term" value="P:axon guidance"/>
    <property type="evidence" value="ECO:0007669"/>
    <property type="project" value="TreeGrafter"/>
</dbReference>
<dbReference type="InterPro" id="IPR027231">
    <property type="entry name" value="Semaphorin"/>
</dbReference>
<organism evidence="3 4">
    <name type="scientific">Opisthorchis felineus</name>
    <dbReference type="NCBI Taxonomy" id="147828"/>
    <lineage>
        <taxon>Eukaryota</taxon>
        <taxon>Metazoa</taxon>
        <taxon>Spiralia</taxon>
        <taxon>Lophotrochozoa</taxon>
        <taxon>Platyhelminthes</taxon>
        <taxon>Trematoda</taxon>
        <taxon>Digenea</taxon>
        <taxon>Opisthorchiida</taxon>
        <taxon>Opisthorchiata</taxon>
        <taxon>Opisthorchiidae</taxon>
        <taxon>Opisthorchis</taxon>
    </lineage>
</organism>
<protein>
    <recommendedName>
        <fullName evidence="2">Sema domain-containing protein</fullName>
    </recommendedName>
</protein>
<dbReference type="InterPro" id="IPR001627">
    <property type="entry name" value="Semap_dom"/>
</dbReference>
<dbReference type="InterPro" id="IPR015943">
    <property type="entry name" value="WD40/YVTN_repeat-like_dom_sf"/>
</dbReference>
<evidence type="ECO:0000259" key="2">
    <source>
        <dbReference type="PROSITE" id="PS51004"/>
    </source>
</evidence>
<dbReference type="PANTHER" id="PTHR11036">
    <property type="entry name" value="SEMAPHORIN"/>
    <property type="match status" value="1"/>
</dbReference>
<dbReference type="SUPFAM" id="SSF101912">
    <property type="entry name" value="Sema domain"/>
    <property type="match status" value="1"/>
</dbReference>
<dbReference type="Proteomes" id="UP000308267">
    <property type="component" value="Unassembled WGS sequence"/>
</dbReference>
<dbReference type="OrthoDB" id="6257376at2759"/>
<dbReference type="Pfam" id="PF01403">
    <property type="entry name" value="Sema"/>
    <property type="match status" value="1"/>
</dbReference>
<reference evidence="3 4" key="1">
    <citation type="journal article" date="2019" name="BMC Genomics">
        <title>New insights from Opisthorchis felineus genome: update on genomics of the epidemiologically important liver flukes.</title>
        <authorList>
            <person name="Ershov N.I."/>
            <person name="Mordvinov V.A."/>
            <person name="Prokhortchouk E.B."/>
            <person name="Pakharukova M.Y."/>
            <person name="Gunbin K.V."/>
            <person name="Ustyantsev K."/>
            <person name="Genaev M.A."/>
            <person name="Blinov A.G."/>
            <person name="Mazur A."/>
            <person name="Boulygina E."/>
            <person name="Tsygankova S."/>
            <person name="Khrameeva E."/>
            <person name="Chekanov N."/>
            <person name="Fan G."/>
            <person name="Xiao A."/>
            <person name="Zhang H."/>
            <person name="Xu X."/>
            <person name="Yang H."/>
            <person name="Solovyev V."/>
            <person name="Lee S.M."/>
            <person name="Liu X."/>
            <person name="Afonnikov D.A."/>
            <person name="Skryabin K.G."/>
        </authorList>
    </citation>
    <scope>NUCLEOTIDE SEQUENCE [LARGE SCALE GENOMIC DNA]</scope>
    <source>
        <strain evidence="3">AK-0245</strain>
        <tissue evidence="3">Whole organism</tissue>
    </source>
</reference>
<sequence length="263" mass="29368">MQVNNLRDVSNPFPSPVLPHVQSIFRTMRVTRIARVCQNDPGQGKAGEFLATNGVFSTFRKVRLQCRVDHSLGASTDDNESLGADHSPQLELTRALAVSELVPTDDGRDHVFYAVMTTSDPITRILGICAFSLQSVDEALNRPQVFTWQTSDSDNWLQRFWRTVLPLTGWSSASDDDFTYSTWSSYPTPGSSTLRIVGNTPMIEAITKSAERDRRVGAIVFKGATSLESNHLSHLHEETLAEPKRIGRIYNVHTMQISPHKNI</sequence>
<evidence type="ECO:0000256" key="1">
    <source>
        <dbReference type="PROSITE-ProRule" id="PRU00352"/>
    </source>
</evidence>
<feature type="domain" description="Sema" evidence="2">
    <location>
        <begin position="1"/>
        <end position="263"/>
    </location>
</feature>
<dbReference type="PROSITE" id="PS51004">
    <property type="entry name" value="SEMA"/>
    <property type="match status" value="1"/>
</dbReference>
<gene>
    <name evidence="3" type="ORF">CRM22_002936</name>
</gene>
<keyword evidence="4" id="KW-1185">Reference proteome</keyword>
<comment type="caution">
    <text evidence="3">The sequence shown here is derived from an EMBL/GenBank/DDBJ whole genome shotgun (WGS) entry which is preliminary data.</text>
</comment>
<name>A0A4S2M3N1_OPIFE</name>
<dbReference type="GO" id="GO:0005886">
    <property type="term" value="C:plasma membrane"/>
    <property type="evidence" value="ECO:0007669"/>
    <property type="project" value="TreeGrafter"/>
</dbReference>